<keyword evidence="9" id="KW-1185">Reference proteome</keyword>
<dbReference type="GO" id="GO:0005886">
    <property type="term" value="C:plasma membrane"/>
    <property type="evidence" value="ECO:0007669"/>
    <property type="project" value="TreeGrafter"/>
</dbReference>
<keyword evidence="4 6" id="KW-0472">Membrane</keyword>
<evidence type="ECO:0000256" key="6">
    <source>
        <dbReference type="SAM" id="Phobius"/>
    </source>
</evidence>
<feature type="region of interest" description="Disordered" evidence="5">
    <location>
        <begin position="534"/>
        <end position="559"/>
    </location>
</feature>
<dbReference type="PANTHER" id="PTHR23501">
    <property type="entry name" value="MAJOR FACILITATOR SUPERFAMILY"/>
    <property type="match status" value="1"/>
</dbReference>
<proteinExistence type="predicted"/>
<protein>
    <recommendedName>
        <fullName evidence="7">Major facilitator superfamily (MFS) profile domain-containing protein</fullName>
    </recommendedName>
</protein>
<dbReference type="Pfam" id="PF07690">
    <property type="entry name" value="MFS_1"/>
    <property type="match status" value="1"/>
</dbReference>
<feature type="transmembrane region" description="Helical" evidence="6">
    <location>
        <begin position="398"/>
        <end position="416"/>
    </location>
</feature>
<dbReference type="EMBL" id="JAFEKC020000009">
    <property type="protein sequence ID" value="KAK0512573.1"/>
    <property type="molecule type" value="Genomic_DNA"/>
</dbReference>
<feature type="transmembrane region" description="Helical" evidence="6">
    <location>
        <begin position="109"/>
        <end position="129"/>
    </location>
</feature>
<sequence>MSSTASVHSAKEVPPTERAQPGETVDEYEDAEKNFQPKSLKFWAIIIGMYLSIFLVALDRTIIATAIPRITDEFNSIQDIGWYGSAYMLTAACFFPISGRIYQLYSTKWVFLLSILIFEAGSALCGAAPNSVAFIIGRAIAGLGSAGIFSGGMMIILPLVPLRKRPVFISLFGMAFGLASVLGPLIGGTSTDHVTWRWCFYLNLPIGGFTLLAVFLFLHIESPKREKLPVVAQIKRIDPIGILFFIPSMVCLILALQWGGSTYSWSAPKIIGLLVTFSVLFIAFVVVEVLTPETAMAPTRVVLNRSVAGSMTFMFLLSGGLMSVIYYLSVWFQAAKEDSAMHAGISTIPLVLSLVVMSIVAAIFMQKIGYYVPAMLLSPVLCSIGAGLLSTLSPSSGYNAWIGYQVIYGLGIGCGFQTSNLPAQNVLARADVPLGMALMFFMQQLGGSVFLAVSQNLFASRLVDSLSGIAGLDTETIVNTGATALRTIVPSDQLRTVVHAYSHALTRVFVLATVLSACMILGSLAVEWKRIKGKNETKGGPKSPGTVFEDSKSDVKIQG</sequence>
<feature type="transmembrane region" description="Helical" evidence="6">
    <location>
        <begin position="240"/>
        <end position="258"/>
    </location>
</feature>
<feature type="transmembrane region" description="Helical" evidence="6">
    <location>
        <begin position="340"/>
        <end position="364"/>
    </location>
</feature>
<evidence type="ECO:0000256" key="5">
    <source>
        <dbReference type="SAM" id="MobiDB-lite"/>
    </source>
</evidence>
<dbReference type="InterPro" id="IPR011701">
    <property type="entry name" value="MFS"/>
</dbReference>
<dbReference type="CDD" id="cd17502">
    <property type="entry name" value="MFS_Azr1_MDR_like"/>
    <property type="match status" value="1"/>
</dbReference>
<dbReference type="SUPFAM" id="SSF103473">
    <property type="entry name" value="MFS general substrate transporter"/>
    <property type="match status" value="2"/>
</dbReference>
<feature type="transmembrane region" description="Helical" evidence="6">
    <location>
        <begin position="270"/>
        <end position="290"/>
    </location>
</feature>
<evidence type="ECO:0000313" key="9">
    <source>
        <dbReference type="Proteomes" id="UP001166286"/>
    </source>
</evidence>
<feature type="transmembrane region" description="Helical" evidence="6">
    <location>
        <begin position="200"/>
        <end position="220"/>
    </location>
</feature>
<evidence type="ECO:0000256" key="4">
    <source>
        <dbReference type="ARBA" id="ARBA00023136"/>
    </source>
</evidence>
<dbReference type="Proteomes" id="UP001166286">
    <property type="component" value="Unassembled WGS sequence"/>
</dbReference>
<feature type="transmembrane region" description="Helical" evidence="6">
    <location>
        <begin position="80"/>
        <end position="97"/>
    </location>
</feature>
<evidence type="ECO:0000256" key="3">
    <source>
        <dbReference type="ARBA" id="ARBA00022989"/>
    </source>
</evidence>
<feature type="transmembrane region" description="Helical" evidence="6">
    <location>
        <begin position="437"/>
        <end position="458"/>
    </location>
</feature>
<feature type="transmembrane region" description="Helical" evidence="6">
    <location>
        <begin position="371"/>
        <end position="392"/>
    </location>
</feature>
<dbReference type="InterPro" id="IPR036259">
    <property type="entry name" value="MFS_trans_sf"/>
</dbReference>
<keyword evidence="3 6" id="KW-1133">Transmembrane helix</keyword>
<feature type="domain" description="Major facilitator superfamily (MFS) profile" evidence="7">
    <location>
        <begin position="45"/>
        <end position="530"/>
    </location>
</feature>
<dbReference type="Gene3D" id="1.20.1250.20">
    <property type="entry name" value="MFS general substrate transporter like domains"/>
    <property type="match status" value="2"/>
</dbReference>
<organism evidence="8 9">
    <name type="scientific">Cladonia borealis</name>
    <dbReference type="NCBI Taxonomy" id="184061"/>
    <lineage>
        <taxon>Eukaryota</taxon>
        <taxon>Fungi</taxon>
        <taxon>Dikarya</taxon>
        <taxon>Ascomycota</taxon>
        <taxon>Pezizomycotina</taxon>
        <taxon>Lecanoromycetes</taxon>
        <taxon>OSLEUM clade</taxon>
        <taxon>Lecanoromycetidae</taxon>
        <taxon>Lecanorales</taxon>
        <taxon>Lecanorineae</taxon>
        <taxon>Cladoniaceae</taxon>
        <taxon>Cladonia</taxon>
    </lineage>
</organism>
<dbReference type="PANTHER" id="PTHR23501:SF201">
    <property type="entry name" value="MFS AFLATOXIN EFFLUX PUMP"/>
    <property type="match status" value="1"/>
</dbReference>
<reference evidence="8" key="1">
    <citation type="submission" date="2023-03" db="EMBL/GenBank/DDBJ databases">
        <title>Complete genome of Cladonia borealis.</title>
        <authorList>
            <person name="Park H."/>
        </authorList>
    </citation>
    <scope>NUCLEOTIDE SEQUENCE</scope>
    <source>
        <strain evidence="8">ANT050790</strain>
    </source>
</reference>
<feature type="region of interest" description="Disordered" evidence="5">
    <location>
        <begin position="1"/>
        <end position="28"/>
    </location>
</feature>
<keyword evidence="2 6" id="KW-0812">Transmembrane</keyword>
<name>A0AA39R3B2_9LECA</name>
<dbReference type="AlphaFoldDB" id="A0AA39R3B2"/>
<comment type="caution">
    <text evidence="8">The sequence shown here is derived from an EMBL/GenBank/DDBJ whole genome shotgun (WGS) entry which is preliminary data.</text>
</comment>
<comment type="subcellular location">
    <subcellularLocation>
        <location evidence="1">Membrane</location>
        <topology evidence="1">Multi-pass membrane protein</topology>
    </subcellularLocation>
</comment>
<dbReference type="GO" id="GO:0022857">
    <property type="term" value="F:transmembrane transporter activity"/>
    <property type="evidence" value="ECO:0007669"/>
    <property type="project" value="InterPro"/>
</dbReference>
<accession>A0AA39R3B2</accession>
<feature type="transmembrane region" description="Helical" evidence="6">
    <location>
        <begin position="504"/>
        <end position="526"/>
    </location>
</feature>
<evidence type="ECO:0000259" key="7">
    <source>
        <dbReference type="PROSITE" id="PS50850"/>
    </source>
</evidence>
<feature type="transmembrane region" description="Helical" evidence="6">
    <location>
        <begin position="42"/>
        <end position="68"/>
    </location>
</feature>
<feature type="compositionally biased region" description="Basic and acidic residues" evidence="5">
    <location>
        <begin position="549"/>
        <end position="559"/>
    </location>
</feature>
<feature type="transmembrane region" description="Helical" evidence="6">
    <location>
        <begin position="167"/>
        <end position="188"/>
    </location>
</feature>
<evidence type="ECO:0000256" key="2">
    <source>
        <dbReference type="ARBA" id="ARBA00022692"/>
    </source>
</evidence>
<dbReference type="InterPro" id="IPR020846">
    <property type="entry name" value="MFS_dom"/>
</dbReference>
<feature type="transmembrane region" description="Helical" evidence="6">
    <location>
        <begin position="135"/>
        <end position="160"/>
    </location>
</feature>
<gene>
    <name evidence="8" type="ORF">JMJ35_004590</name>
</gene>
<dbReference type="FunFam" id="1.20.1250.20:FF:000196">
    <property type="entry name" value="MFS toxin efflux pump (AflT)"/>
    <property type="match status" value="1"/>
</dbReference>
<feature type="transmembrane region" description="Helical" evidence="6">
    <location>
        <begin position="302"/>
        <end position="328"/>
    </location>
</feature>
<evidence type="ECO:0000313" key="8">
    <source>
        <dbReference type="EMBL" id="KAK0512573.1"/>
    </source>
</evidence>
<dbReference type="PROSITE" id="PS50850">
    <property type="entry name" value="MFS"/>
    <property type="match status" value="1"/>
</dbReference>
<evidence type="ECO:0000256" key="1">
    <source>
        <dbReference type="ARBA" id="ARBA00004141"/>
    </source>
</evidence>